<keyword evidence="2" id="KW-1185">Reference proteome</keyword>
<protein>
    <submittedName>
        <fullName evidence="1">Uncharacterized protein</fullName>
    </submittedName>
</protein>
<gene>
    <name evidence="1" type="ORF">EVAR_48884_1</name>
</gene>
<evidence type="ECO:0000313" key="2">
    <source>
        <dbReference type="Proteomes" id="UP000299102"/>
    </source>
</evidence>
<proteinExistence type="predicted"/>
<organism evidence="1 2">
    <name type="scientific">Eumeta variegata</name>
    <name type="common">Bagworm moth</name>
    <name type="synonym">Eumeta japonica</name>
    <dbReference type="NCBI Taxonomy" id="151549"/>
    <lineage>
        <taxon>Eukaryota</taxon>
        <taxon>Metazoa</taxon>
        <taxon>Ecdysozoa</taxon>
        <taxon>Arthropoda</taxon>
        <taxon>Hexapoda</taxon>
        <taxon>Insecta</taxon>
        <taxon>Pterygota</taxon>
        <taxon>Neoptera</taxon>
        <taxon>Endopterygota</taxon>
        <taxon>Lepidoptera</taxon>
        <taxon>Glossata</taxon>
        <taxon>Ditrysia</taxon>
        <taxon>Tineoidea</taxon>
        <taxon>Psychidae</taxon>
        <taxon>Oiketicinae</taxon>
        <taxon>Eumeta</taxon>
    </lineage>
</organism>
<reference evidence="1 2" key="1">
    <citation type="journal article" date="2019" name="Commun. Biol.">
        <title>The bagworm genome reveals a unique fibroin gene that provides high tensile strength.</title>
        <authorList>
            <person name="Kono N."/>
            <person name="Nakamura H."/>
            <person name="Ohtoshi R."/>
            <person name="Tomita M."/>
            <person name="Numata K."/>
            <person name="Arakawa K."/>
        </authorList>
    </citation>
    <scope>NUCLEOTIDE SEQUENCE [LARGE SCALE GENOMIC DNA]</scope>
</reference>
<sequence length="182" mass="19954">MGDVLAAGSCSLHFGVEQLCGLDVDLYDRLHSAHLVILFSAPFLTGRNQDSASTALEAVPNRSPLQPIHAGFMRRVYSAGDTSRTGWHSRGFAHVCGSGRASTFQPSVVCPPLQRFNDLCVGIDLQDIPYNDKCVIGHACEDDLLVPGFPHSIHPHPFHQPPPDGFDHLWSRWCGRDPGFLK</sequence>
<accession>A0A4C1YSG5</accession>
<name>A0A4C1YSG5_EUMVA</name>
<dbReference type="Proteomes" id="UP000299102">
    <property type="component" value="Unassembled WGS sequence"/>
</dbReference>
<comment type="caution">
    <text evidence="1">The sequence shown here is derived from an EMBL/GenBank/DDBJ whole genome shotgun (WGS) entry which is preliminary data.</text>
</comment>
<dbReference type="EMBL" id="BGZK01001414">
    <property type="protein sequence ID" value="GBP79421.1"/>
    <property type="molecule type" value="Genomic_DNA"/>
</dbReference>
<dbReference type="AlphaFoldDB" id="A0A4C1YSG5"/>
<evidence type="ECO:0000313" key="1">
    <source>
        <dbReference type="EMBL" id="GBP79421.1"/>
    </source>
</evidence>